<protein>
    <submittedName>
        <fullName evidence="3">Dihydrofolate reductase family protein</fullName>
    </submittedName>
</protein>
<dbReference type="EMBL" id="JAIGNQ010000004">
    <property type="protein sequence ID" value="MBX7489417.1"/>
    <property type="molecule type" value="Genomic_DNA"/>
</dbReference>
<dbReference type="SUPFAM" id="SSF53597">
    <property type="entry name" value="Dihydrofolate reductase-like"/>
    <property type="match status" value="1"/>
</dbReference>
<keyword evidence="4" id="KW-1185">Reference proteome</keyword>
<reference evidence="3 4" key="1">
    <citation type="submission" date="2021-08" db="EMBL/GenBank/DDBJ databases">
        <title>Comparative Genomics Analysis of the Genus Qipengyuania Reveals Extensive Genetic Diversity and Metabolic Versatility, Including the Description of Fifteen Novel Species.</title>
        <authorList>
            <person name="Liu Y."/>
        </authorList>
    </citation>
    <scope>NUCLEOTIDE SEQUENCE [LARGE SCALE GENOMIC DNA]</scope>
    <source>
        <strain evidence="3 4">GH25</strain>
    </source>
</reference>
<dbReference type="PANTHER" id="PTHR38011:SF11">
    <property type="entry name" value="2,5-DIAMINO-6-RIBOSYLAMINO-4(3H)-PYRIMIDINONE 5'-PHOSPHATE REDUCTASE"/>
    <property type="match status" value="1"/>
</dbReference>
<dbReference type="InterPro" id="IPR002734">
    <property type="entry name" value="RibDG_C"/>
</dbReference>
<accession>A0ABS7JHC4</accession>
<feature type="compositionally biased region" description="Basic and acidic residues" evidence="1">
    <location>
        <begin position="208"/>
        <end position="224"/>
    </location>
</feature>
<evidence type="ECO:0000256" key="1">
    <source>
        <dbReference type="SAM" id="MobiDB-lite"/>
    </source>
</evidence>
<evidence type="ECO:0000313" key="4">
    <source>
        <dbReference type="Proteomes" id="UP000776651"/>
    </source>
</evidence>
<feature type="region of interest" description="Disordered" evidence="1">
    <location>
        <begin position="191"/>
        <end position="224"/>
    </location>
</feature>
<dbReference type="Proteomes" id="UP000776651">
    <property type="component" value="Unassembled WGS sequence"/>
</dbReference>
<comment type="caution">
    <text evidence="3">The sequence shown here is derived from an EMBL/GenBank/DDBJ whole genome shotgun (WGS) entry which is preliminary data.</text>
</comment>
<dbReference type="Pfam" id="PF01872">
    <property type="entry name" value="RibD_C"/>
    <property type="match status" value="1"/>
</dbReference>
<gene>
    <name evidence="3" type="ORF">K3177_12915</name>
</gene>
<dbReference type="InterPro" id="IPR050765">
    <property type="entry name" value="Riboflavin_Biosynth_HTPR"/>
</dbReference>
<evidence type="ECO:0000313" key="3">
    <source>
        <dbReference type="EMBL" id="MBX7489417.1"/>
    </source>
</evidence>
<evidence type="ECO:0000259" key="2">
    <source>
        <dbReference type="Pfam" id="PF01872"/>
    </source>
</evidence>
<feature type="domain" description="Bacterial bifunctional deaminase-reductase C-terminal" evidence="2">
    <location>
        <begin position="4"/>
        <end position="186"/>
    </location>
</feature>
<sequence>MTRKLTGAAFVSLDGVMQAPGGPTEDPTGGFDESGWVFRMDDDGINDTLGALFGAPYDLLLGRRTYDIFAAYWPYVEGENAFMGESLTQAGKYVLTSSDAPLEWENSHRLSAIDKVPALKQSDGPDLLIQGSSTLYPQLLDAGLLDRLVLMTFPIVLGKGKRLLDGAMSAGRLKLVDHRVTGKGTVITTYEPDGTIPPMPANAPEPSTSEREMARRARVEAGTW</sequence>
<dbReference type="Gene3D" id="3.40.430.10">
    <property type="entry name" value="Dihydrofolate Reductase, subunit A"/>
    <property type="match status" value="1"/>
</dbReference>
<dbReference type="InterPro" id="IPR024072">
    <property type="entry name" value="DHFR-like_dom_sf"/>
</dbReference>
<name>A0ABS7JHC4_9SPHN</name>
<dbReference type="PANTHER" id="PTHR38011">
    <property type="entry name" value="DIHYDROFOLATE REDUCTASE FAMILY PROTEIN (AFU_ORTHOLOGUE AFUA_8G06820)"/>
    <property type="match status" value="1"/>
</dbReference>
<proteinExistence type="predicted"/>
<dbReference type="RefSeq" id="WP_221598582.1">
    <property type="nucleotide sequence ID" value="NZ_JAIGNQ010000004.1"/>
</dbReference>
<organism evidence="3 4">
    <name type="scientific">Qipengyuania pacifica</name>
    <dbReference type="NCBI Taxonomy" id="2860199"/>
    <lineage>
        <taxon>Bacteria</taxon>
        <taxon>Pseudomonadati</taxon>
        <taxon>Pseudomonadota</taxon>
        <taxon>Alphaproteobacteria</taxon>
        <taxon>Sphingomonadales</taxon>
        <taxon>Erythrobacteraceae</taxon>
        <taxon>Qipengyuania</taxon>
    </lineage>
</organism>